<evidence type="ECO:0000256" key="3">
    <source>
        <dbReference type="ARBA" id="ARBA00022840"/>
    </source>
</evidence>
<organism evidence="5 6">
    <name type="scientific">Pseudolabrys taiwanensis</name>
    <dbReference type="NCBI Taxonomy" id="331696"/>
    <lineage>
        <taxon>Bacteria</taxon>
        <taxon>Pseudomonadati</taxon>
        <taxon>Pseudomonadota</taxon>
        <taxon>Alphaproteobacteria</taxon>
        <taxon>Hyphomicrobiales</taxon>
        <taxon>Xanthobacteraceae</taxon>
        <taxon>Pseudolabrys</taxon>
    </lineage>
</organism>
<keyword evidence="3 5" id="KW-0067">ATP-binding</keyword>
<dbReference type="InterPro" id="IPR003439">
    <property type="entry name" value="ABC_transporter-like_ATP-bd"/>
</dbReference>
<protein>
    <submittedName>
        <fullName evidence="5">ABC transporter ATP-binding protein</fullName>
    </submittedName>
</protein>
<dbReference type="PANTHER" id="PTHR45772">
    <property type="entry name" value="CONSERVED COMPONENT OF ABC TRANSPORTER FOR NATURAL AMINO ACIDS-RELATED"/>
    <property type="match status" value="1"/>
</dbReference>
<dbReference type="GO" id="GO:0016887">
    <property type="term" value="F:ATP hydrolysis activity"/>
    <property type="evidence" value="ECO:0007669"/>
    <property type="project" value="InterPro"/>
</dbReference>
<dbReference type="OrthoDB" id="9779872at2"/>
<dbReference type="Proteomes" id="UP000254889">
    <property type="component" value="Chromosome"/>
</dbReference>
<dbReference type="InterPro" id="IPR051120">
    <property type="entry name" value="ABC_AA/LPS_Transport"/>
</dbReference>
<dbReference type="GO" id="GO:0005524">
    <property type="term" value="F:ATP binding"/>
    <property type="evidence" value="ECO:0007669"/>
    <property type="project" value="UniProtKB-KW"/>
</dbReference>
<dbReference type="SUPFAM" id="SSF52540">
    <property type="entry name" value="P-loop containing nucleoside triphosphate hydrolases"/>
    <property type="match status" value="1"/>
</dbReference>
<dbReference type="RefSeq" id="WP_115690662.1">
    <property type="nucleotide sequence ID" value="NZ_CP031417.1"/>
</dbReference>
<dbReference type="GO" id="GO:0005886">
    <property type="term" value="C:plasma membrane"/>
    <property type="evidence" value="ECO:0007669"/>
    <property type="project" value="TreeGrafter"/>
</dbReference>
<dbReference type="PROSITE" id="PS50893">
    <property type="entry name" value="ABC_TRANSPORTER_2"/>
    <property type="match status" value="1"/>
</dbReference>
<dbReference type="Pfam" id="PF12399">
    <property type="entry name" value="BCA_ABC_TP_C"/>
    <property type="match status" value="1"/>
</dbReference>
<reference evidence="5 6" key="1">
    <citation type="submission" date="2018-07" db="EMBL/GenBank/DDBJ databases">
        <authorList>
            <person name="Quirk P.G."/>
            <person name="Krulwich T.A."/>
        </authorList>
    </citation>
    <scope>NUCLEOTIDE SEQUENCE [LARGE SCALE GENOMIC DNA]</scope>
    <source>
        <strain evidence="5 6">CC-BB4</strain>
    </source>
</reference>
<evidence type="ECO:0000256" key="1">
    <source>
        <dbReference type="ARBA" id="ARBA00022448"/>
    </source>
</evidence>
<dbReference type="PANTHER" id="PTHR45772:SF1">
    <property type="entry name" value="ABC TRANSPORTER ATP-BINDING PROTEIN"/>
    <property type="match status" value="1"/>
</dbReference>
<feature type="domain" description="ABC transporter" evidence="4">
    <location>
        <begin position="4"/>
        <end position="251"/>
    </location>
</feature>
<sequence length="254" mass="27710">MAELSVEHLSLRFGGLTVLNDVSFAVQPGELIALIGPNGAGKTSVFNCISGIYRGDGVISFRGQSLIGRSPHEVAQRGVARTFQHGELFAEMSVVDNLLTGRHARIATNPIAEMLFLPSVRRAEVAHRAAVERIIDLVELERYRHARVGSLPFGVQKVVGFARALASEPSVILMDEPSAGLNREEREDLARFILRIKHELNMTIIWIEHDMQMIADLADRIHVLDYGRTIAEGAPDAVLNDPAVLAAYVGTASA</sequence>
<evidence type="ECO:0000313" key="5">
    <source>
        <dbReference type="EMBL" id="AXK80733.1"/>
    </source>
</evidence>
<dbReference type="InterPro" id="IPR027417">
    <property type="entry name" value="P-loop_NTPase"/>
</dbReference>
<dbReference type="EMBL" id="CP031417">
    <property type="protein sequence ID" value="AXK80733.1"/>
    <property type="molecule type" value="Genomic_DNA"/>
</dbReference>
<keyword evidence="1" id="KW-0813">Transport</keyword>
<accession>A0A345ZUY6</accession>
<name>A0A345ZUY6_9HYPH</name>
<gene>
    <name evidence="5" type="ORF">DW352_09560</name>
</gene>
<dbReference type="InterPro" id="IPR003593">
    <property type="entry name" value="AAA+_ATPase"/>
</dbReference>
<dbReference type="Pfam" id="PF00005">
    <property type="entry name" value="ABC_tran"/>
    <property type="match status" value="1"/>
</dbReference>
<evidence type="ECO:0000256" key="2">
    <source>
        <dbReference type="ARBA" id="ARBA00022741"/>
    </source>
</evidence>
<keyword evidence="6" id="KW-1185">Reference proteome</keyword>
<dbReference type="Gene3D" id="3.40.50.300">
    <property type="entry name" value="P-loop containing nucleotide triphosphate hydrolases"/>
    <property type="match status" value="1"/>
</dbReference>
<dbReference type="FunFam" id="3.40.50.300:FF:000421">
    <property type="entry name" value="Branched-chain amino acid ABC transporter ATP-binding protein"/>
    <property type="match status" value="1"/>
</dbReference>
<dbReference type="SMART" id="SM00382">
    <property type="entry name" value="AAA"/>
    <property type="match status" value="1"/>
</dbReference>
<keyword evidence="2" id="KW-0547">Nucleotide-binding</keyword>
<dbReference type="InterPro" id="IPR032823">
    <property type="entry name" value="BCA_ABC_TP_C"/>
</dbReference>
<dbReference type="CDD" id="cd03219">
    <property type="entry name" value="ABC_Mj1267_LivG_branched"/>
    <property type="match status" value="1"/>
</dbReference>
<proteinExistence type="predicted"/>
<evidence type="ECO:0000259" key="4">
    <source>
        <dbReference type="PROSITE" id="PS50893"/>
    </source>
</evidence>
<evidence type="ECO:0000313" key="6">
    <source>
        <dbReference type="Proteomes" id="UP000254889"/>
    </source>
</evidence>
<dbReference type="AlphaFoldDB" id="A0A345ZUY6"/>
<dbReference type="KEGG" id="ptaw:DW352_09560"/>